<dbReference type="PRINTS" id="PR00455">
    <property type="entry name" value="HTHTETR"/>
</dbReference>
<evidence type="ECO:0000256" key="4">
    <source>
        <dbReference type="PROSITE-ProRule" id="PRU00335"/>
    </source>
</evidence>
<protein>
    <submittedName>
        <fullName evidence="7">TetR family transcriptional regulator</fullName>
    </submittedName>
</protein>
<dbReference type="InterPro" id="IPR050109">
    <property type="entry name" value="HTH-type_TetR-like_transc_reg"/>
</dbReference>
<keyword evidence="2 4" id="KW-0238">DNA-binding</keyword>
<organism evidence="7 8">
    <name type="scientific">Kribbella hippodromi</name>
    <dbReference type="NCBI Taxonomy" id="434347"/>
    <lineage>
        <taxon>Bacteria</taxon>
        <taxon>Bacillati</taxon>
        <taxon>Actinomycetota</taxon>
        <taxon>Actinomycetes</taxon>
        <taxon>Propionibacteriales</taxon>
        <taxon>Kribbellaceae</taxon>
        <taxon>Kribbella</taxon>
    </lineage>
</organism>
<dbReference type="InterPro" id="IPR009057">
    <property type="entry name" value="Homeodomain-like_sf"/>
</dbReference>
<feature type="domain" description="HTH tetR-type" evidence="6">
    <location>
        <begin position="9"/>
        <end position="69"/>
    </location>
</feature>
<evidence type="ECO:0000313" key="8">
    <source>
        <dbReference type="Proteomes" id="UP001501705"/>
    </source>
</evidence>
<evidence type="ECO:0000256" key="1">
    <source>
        <dbReference type="ARBA" id="ARBA00023015"/>
    </source>
</evidence>
<feature type="compositionally biased region" description="Low complexity" evidence="5">
    <location>
        <begin position="191"/>
        <end position="202"/>
    </location>
</feature>
<dbReference type="PANTHER" id="PTHR30055">
    <property type="entry name" value="HTH-TYPE TRANSCRIPTIONAL REGULATOR RUTR"/>
    <property type="match status" value="1"/>
</dbReference>
<comment type="caution">
    <text evidence="7">The sequence shown here is derived from an EMBL/GenBank/DDBJ whole genome shotgun (WGS) entry which is preliminary data.</text>
</comment>
<feature type="region of interest" description="Disordered" evidence="5">
    <location>
        <begin position="191"/>
        <end position="216"/>
    </location>
</feature>
<dbReference type="EMBL" id="BAAAPH010000003">
    <property type="protein sequence ID" value="GAA1557607.1"/>
    <property type="molecule type" value="Genomic_DNA"/>
</dbReference>
<dbReference type="PROSITE" id="PS50977">
    <property type="entry name" value="HTH_TETR_2"/>
    <property type="match status" value="1"/>
</dbReference>
<accession>A0ABP4NAL6</accession>
<dbReference type="PANTHER" id="PTHR30055:SF234">
    <property type="entry name" value="HTH-TYPE TRANSCRIPTIONAL REGULATOR BETI"/>
    <property type="match status" value="1"/>
</dbReference>
<dbReference type="Pfam" id="PF00440">
    <property type="entry name" value="TetR_N"/>
    <property type="match status" value="1"/>
</dbReference>
<evidence type="ECO:0000259" key="6">
    <source>
        <dbReference type="PROSITE" id="PS50977"/>
    </source>
</evidence>
<proteinExistence type="predicted"/>
<dbReference type="Gene3D" id="1.10.357.10">
    <property type="entry name" value="Tetracycline Repressor, domain 2"/>
    <property type="match status" value="1"/>
</dbReference>
<name>A0ABP4NAL6_9ACTN</name>
<dbReference type="SUPFAM" id="SSF46689">
    <property type="entry name" value="Homeodomain-like"/>
    <property type="match status" value="1"/>
</dbReference>
<evidence type="ECO:0000256" key="2">
    <source>
        <dbReference type="ARBA" id="ARBA00023125"/>
    </source>
</evidence>
<evidence type="ECO:0000256" key="3">
    <source>
        <dbReference type="ARBA" id="ARBA00023163"/>
    </source>
</evidence>
<evidence type="ECO:0000313" key="7">
    <source>
        <dbReference type="EMBL" id="GAA1557607.1"/>
    </source>
</evidence>
<dbReference type="RefSeq" id="WP_344232419.1">
    <property type="nucleotide sequence ID" value="NZ_BAAAPH010000003.1"/>
</dbReference>
<dbReference type="InterPro" id="IPR001647">
    <property type="entry name" value="HTH_TetR"/>
</dbReference>
<evidence type="ECO:0000256" key="5">
    <source>
        <dbReference type="SAM" id="MobiDB-lite"/>
    </source>
</evidence>
<gene>
    <name evidence="7" type="ORF">GCM10009804_13000</name>
</gene>
<sequence>MGLREVKRERTRRLIADKAFELFSDNGFGRTTVEQIAAAAEVGPSTLYRYFPTKETLVLEFVEDSLADAVTWFREQPALDLPDGLRAVIEQVLQQLESNPDRVRAVFDLAEQNSSVSAHLNDLIWRFRDDLADALVQRLRADEPQRAEFIAALSAGITMNVIESVVRVWVDHPGTVEAQTLARQAMHLLTTGGLPLPTSPTNPRSPRQGATRPLPH</sequence>
<reference evidence="8" key="1">
    <citation type="journal article" date="2019" name="Int. J. Syst. Evol. Microbiol.">
        <title>The Global Catalogue of Microorganisms (GCM) 10K type strain sequencing project: providing services to taxonomists for standard genome sequencing and annotation.</title>
        <authorList>
            <consortium name="The Broad Institute Genomics Platform"/>
            <consortium name="The Broad Institute Genome Sequencing Center for Infectious Disease"/>
            <person name="Wu L."/>
            <person name="Ma J."/>
        </authorList>
    </citation>
    <scope>NUCLEOTIDE SEQUENCE [LARGE SCALE GENOMIC DNA]</scope>
    <source>
        <strain evidence="8">JCM 15572</strain>
    </source>
</reference>
<feature type="DNA-binding region" description="H-T-H motif" evidence="4">
    <location>
        <begin position="32"/>
        <end position="51"/>
    </location>
</feature>
<keyword evidence="1" id="KW-0805">Transcription regulation</keyword>
<keyword evidence="3" id="KW-0804">Transcription</keyword>
<dbReference type="Proteomes" id="UP001501705">
    <property type="component" value="Unassembled WGS sequence"/>
</dbReference>
<keyword evidence="8" id="KW-1185">Reference proteome</keyword>